<dbReference type="AlphaFoldDB" id="A0A154BRC8"/>
<dbReference type="Proteomes" id="UP000076268">
    <property type="component" value="Unassembled WGS sequence"/>
</dbReference>
<keyword evidence="1" id="KW-0949">S-adenosyl-L-methionine</keyword>
<dbReference type="GO" id="GO:0051536">
    <property type="term" value="F:iron-sulfur cluster binding"/>
    <property type="evidence" value="ECO:0007669"/>
    <property type="project" value="UniProtKB-KW"/>
</dbReference>
<dbReference type="InterPro" id="IPR050377">
    <property type="entry name" value="Radical_SAM_PqqE_MftC-like"/>
</dbReference>
<evidence type="ECO:0000256" key="2">
    <source>
        <dbReference type="ARBA" id="ARBA00022723"/>
    </source>
</evidence>
<dbReference type="EMBL" id="LSGP01000017">
    <property type="protein sequence ID" value="KYZ76496.1"/>
    <property type="molecule type" value="Genomic_DNA"/>
</dbReference>
<dbReference type="Gene3D" id="3.20.20.70">
    <property type="entry name" value="Aldolase class I"/>
    <property type="match status" value="1"/>
</dbReference>
<dbReference type="PANTHER" id="PTHR11228">
    <property type="entry name" value="RADICAL SAM DOMAIN PROTEIN"/>
    <property type="match status" value="1"/>
</dbReference>
<organism evidence="6 7">
    <name type="scientific">Anaerosporomusa subterranea</name>
    <dbReference type="NCBI Taxonomy" id="1794912"/>
    <lineage>
        <taxon>Bacteria</taxon>
        <taxon>Bacillati</taxon>
        <taxon>Bacillota</taxon>
        <taxon>Negativicutes</taxon>
        <taxon>Acetonemataceae</taxon>
        <taxon>Anaerosporomusa</taxon>
    </lineage>
</organism>
<evidence type="ECO:0000313" key="6">
    <source>
        <dbReference type="EMBL" id="KYZ76496.1"/>
    </source>
</evidence>
<evidence type="ECO:0000256" key="3">
    <source>
        <dbReference type="ARBA" id="ARBA00023004"/>
    </source>
</evidence>
<dbReference type="InterPro" id="IPR058240">
    <property type="entry name" value="rSAM_sf"/>
</dbReference>
<evidence type="ECO:0000256" key="1">
    <source>
        <dbReference type="ARBA" id="ARBA00022691"/>
    </source>
</evidence>
<protein>
    <recommendedName>
        <fullName evidence="5">Radical SAM core domain-containing protein</fullName>
    </recommendedName>
</protein>
<keyword evidence="4" id="KW-0411">Iron-sulfur</keyword>
<dbReference type="InterPro" id="IPR013785">
    <property type="entry name" value="Aldolase_TIM"/>
</dbReference>
<reference evidence="6 7" key="1">
    <citation type="submission" date="2016-02" db="EMBL/GenBank/DDBJ databases">
        <title>Anaerosporomusa subterraneum gen. nov., sp. nov., a spore-forming obligate anaerobe isolated from saprolite.</title>
        <authorList>
            <person name="Choi J.K."/>
            <person name="Shah M."/>
            <person name="Yee N."/>
        </authorList>
    </citation>
    <scope>NUCLEOTIDE SEQUENCE [LARGE SCALE GENOMIC DNA]</scope>
    <source>
        <strain evidence="6 7">RU4</strain>
    </source>
</reference>
<name>A0A154BRC8_ANASB</name>
<dbReference type="InterPro" id="IPR007197">
    <property type="entry name" value="rSAM"/>
</dbReference>
<dbReference type="SFLD" id="SFLDS00029">
    <property type="entry name" value="Radical_SAM"/>
    <property type="match status" value="1"/>
</dbReference>
<dbReference type="RefSeq" id="WP_066242066.1">
    <property type="nucleotide sequence ID" value="NZ_LSGP01000017.1"/>
</dbReference>
<sequence length="264" mass="30103">MVVSTKVIAVIVTTKCTLRCKKCVLGIPYFKEQKHDTLENIISEIGSIFQIYDFVERVDISGGEALLHPDITQIIDYTAKFKEQFGSLRIISNGTILPGAELLSLMQRHGEQYGFLLDDYGHLSPKIVRTQELLKECSIPYKVNIYHGENQYCDGWIDFGDFKYRGYSDEQISRVFQNCHTSQNPCITLFEGDAYFCVRSMLGYKFGHYDLSAVERIDLRQNHQLLAINRQKAATFGKYPPVGCKHCNGFDTQNSARFPAAEQL</sequence>
<accession>A0A154BRC8</accession>
<comment type="caution">
    <text evidence="6">The sequence shown here is derived from an EMBL/GenBank/DDBJ whole genome shotgun (WGS) entry which is preliminary data.</text>
</comment>
<dbReference type="GO" id="GO:0046872">
    <property type="term" value="F:metal ion binding"/>
    <property type="evidence" value="ECO:0007669"/>
    <property type="project" value="UniProtKB-KW"/>
</dbReference>
<dbReference type="Pfam" id="PF04055">
    <property type="entry name" value="Radical_SAM"/>
    <property type="match status" value="1"/>
</dbReference>
<dbReference type="CDD" id="cd01335">
    <property type="entry name" value="Radical_SAM"/>
    <property type="match status" value="1"/>
</dbReference>
<dbReference type="PANTHER" id="PTHR11228:SF7">
    <property type="entry name" value="PQQA PEPTIDE CYCLASE"/>
    <property type="match status" value="1"/>
</dbReference>
<gene>
    <name evidence="6" type="ORF">AXX12_08670</name>
</gene>
<proteinExistence type="predicted"/>
<evidence type="ECO:0000313" key="7">
    <source>
        <dbReference type="Proteomes" id="UP000076268"/>
    </source>
</evidence>
<keyword evidence="7" id="KW-1185">Reference proteome</keyword>
<dbReference type="SUPFAM" id="SSF102114">
    <property type="entry name" value="Radical SAM enzymes"/>
    <property type="match status" value="1"/>
</dbReference>
<dbReference type="STRING" id="1794912.AXX12_08670"/>
<keyword evidence="3" id="KW-0408">Iron</keyword>
<evidence type="ECO:0000259" key="5">
    <source>
        <dbReference type="Pfam" id="PF04055"/>
    </source>
</evidence>
<evidence type="ECO:0000256" key="4">
    <source>
        <dbReference type="ARBA" id="ARBA00023014"/>
    </source>
</evidence>
<keyword evidence="2" id="KW-0479">Metal-binding</keyword>
<feature type="domain" description="Radical SAM core" evidence="5">
    <location>
        <begin position="10"/>
        <end position="116"/>
    </location>
</feature>
<dbReference type="GO" id="GO:0003824">
    <property type="term" value="F:catalytic activity"/>
    <property type="evidence" value="ECO:0007669"/>
    <property type="project" value="InterPro"/>
</dbReference>